<protein>
    <recommendedName>
        <fullName evidence="3">Antitoxin</fullName>
    </recommendedName>
</protein>
<name>A0A7Y9LDC0_9ACTN</name>
<evidence type="ECO:0000313" key="1">
    <source>
        <dbReference type="EMBL" id="NYE71761.1"/>
    </source>
</evidence>
<dbReference type="AlphaFoldDB" id="A0A7Y9LDC0"/>
<comment type="caution">
    <text evidence="1">The sequence shown here is derived from an EMBL/GenBank/DDBJ whole genome shotgun (WGS) entry which is preliminary data.</text>
</comment>
<reference evidence="1 2" key="1">
    <citation type="submission" date="2020-07" db="EMBL/GenBank/DDBJ databases">
        <title>Sequencing the genomes of 1000 actinobacteria strains.</title>
        <authorList>
            <person name="Klenk H.-P."/>
        </authorList>
    </citation>
    <scope>NUCLEOTIDE SEQUENCE [LARGE SCALE GENOMIC DNA]</scope>
    <source>
        <strain evidence="1 2">DSM 22083</strain>
    </source>
</reference>
<gene>
    <name evidence="1" type="ORF">BKA15_003090</name>
</gene>
<sequence>MRTTVDLPPAVHRRASELARERHQSLSTVVAELTTRGLATLGQPVQVTTDPVSGFPALTLGDRVITSDDVAEVLDDA</sequence>
<evidence type="ECO:0008006" key="3">
    <source>
        <dbReference type="Google" id="ProtNLM"/>
    </source>
</evidence>
<organism evidence="1 2">
    <name type="scientific">Microlunatus parietis</name>
    <dbReference type="NCBI Taxonomy" id="682979"/>
    <lineage>
        <taxon>Bacteria</taxon>
        <taxon>Bacillati</taxon>
        <taxon>Actinomycetota</taxon>
        <taxon>Actinomycetes</taxon>
        <taxon>Propionibacteriales</taxon>
        <taxon>Propionibacteriaceae</taxon>
        <taxon>Microlunatus</taxon>
    </lineage>
</organism>
<evidence type="ECO:0000313" key="2">
    <source>
        <dbReference type="Proteomes" id="UP000569914"/>
    </source>
</evidence>
<proteinExistence type="predicted"/>
<dbReference type="EMBL" id="JACCBU010000001">
    <property type="protein sequence ID" value="NYE71761.1"/>
    <property type="molecule type" value="Genomic_DNA"/>
</dbReference>
<dbReference type="Proteomes" id="UP000569914">
    <property type="component" value="Unassembled WGS sequence"/>
</dbReference>
<dbReference type="RefSeq" id="WP_179752123.1">
    <property type="nucleotide sequence ID" value="NZ_JACCBU010000001.1"/>
</dbReference>
<keyword evidence="2" id="KW-1185">Reference proteome</keyword>
<accession>A0A7Y9LDC0</accession>